<dbReference type="PANTHER" id="PTHR46060">
    <property type="entry name" value="MARINER MOS1 TRANSPOSASE-LIKE PROTEIN"/>
    <property type="match status" value="1"/>
</dbReference>
<comment type="caution">
    <text evidence="1">The sequence shown here is derived from an EMBL/GenBank/DDBJ whole genome shotgun (WGS) entry which is preliminary data.</text>
</comment>
<keyword evidence="2" id="KW-1185">Reference proteome</keyword>
<sequence>MRSDKISIQSKRRSLLTSGVVFLHNNARHHSTLPTQGLLLQFKWDVFNPTPTARTLLLPIIICSLTRRNGLGHSTLKSDELQNAMTSWLNSLAAEFYAERICKLVKRYDKCLNVHGDYVEI</sequence>
<dbReference type="AlphaFoldDB" id="A0A4Y2EF70"/>
<gene>
    <name evidence="1" type="ORF">AVEN_269755_1</name>
</gene>
<dbReference type="InterPro" id="IPR036397">
    <property type="entry name" value="RNaseH_sf"/>
</dbReference>
<dbReference type="GO" id="GO:0003676">
    <property type="term" value="F:nucleic acid binding"/>
    <property type="evidence" value="ECO:0007669"/>
    <property type="project" value="InterPro"/>
</dbReference>
<reference evidence="1 2" key="1">
    <citation type="journal article" date="2019" name="Sci. Rep.">
        <title>Orb-weaving spider Araneus ventricosus genome elucidates the spidroin gene catalogue.</title>
        <authorList>
            <person name="Kono N."/>
            <person name="Nakamura H."/>
            <person name="Ohtoshi R."/>
            <person name="Moran D.A.P."/>
            <person name="Shinohara A."/>
            <person name="Yoshida Y."/>
            <person name="Fujiwara M."/>
            <person name="Mori M."/>
            <person name="Tomita M."/>
            <person name="Arakawa K."/>
        </authorList>
    </citation>
    <scope>NUCLEOTIDE SEQUENCE [LARGE SCALE GENOMIC DNA]</scope>
</reference>
<evidence type="ECO:0000313" key="2">
    <source>
        <dbReference type="Proteomes" id="UP000499080"/>
    </source>
</evidence>
<dbReference type="Gene3D" id="3.30.420.10">
    <property type="entry name" value="Ribonuclease H-like superfamily/Ribonuclease H"/>
    <property type="match status" value="1"/>
</dbReference>
<evidence type="ECO:0000313" key="1">
    <source>
        <dbReference type="EMBL" id="GBM27803.1"/>
    </source>
</evidence>
<dbReference type="EMBL" id="BGPR01000594">
    <property type="protein sequence ID" value="GBM27803.1"/>
    <property type="molecule type" value="Genomic_DNA"/>
</dbReference>
<protein>
    <recommendedName>
        <fullName evidence="3">Histone-lysine N-methyltransferase SETMAR</fullName>
    </recommendedName>
</protein>
<organism evidence="1 2">
    <name type="scientific">Araneus ventricosus</name>
    <name type="common">Orbweaver spider</name>
    <name type="synonym">Epeira ventricosa</name>
    <dbReference type="NCBI Taxonomy" id="182803"/>
    <lineage>
        <taxon>Eukaryota</taxon>
        <taxon>Metazoa</taxon>
        <taxon>Ecdysozoa</taxon>
        <taxon>Arthropoda</taxon>
        <taxon>Chelicerata</taxon>
        <taxon>Arachnida</taxon>
        <taxon>Araneae</taxon>
        <taxon>Araneomorphae</taxon>
        <taxon>Entelegynae</taxon>
        <taxon>Araneoidea</taxon>
        <taxon>Araneidae</taxon>
        <taxon>Araneus</taxon>
    </lineage>
</organism>
<name>A0A4Y2EF70_ARAVE</name>
<evidence type="ECO:0008006" key="3">
    <source>
        <dbReference type="Google" id="ProtNLM"/>
    </source>
</evidence>
<dbReference type="InterPro" id="IPR052709">
    <property type="entry name" value="Transposase-MT_Hybrid"/>
</dbReference>
<dbReference type="Proteomes" id="UP000499080">
    <property type="component" value="Unassembled WGS sequence"/>
</dbReference>
<dbReference type="OrthoDB" id="616263at2759"/>
<proteinExistence type="predicted"/>
<dbReference type="PANTHER" id="PTHR46060:SF3">
    <property type="entry name" value="PROTEIN GVQW3"/>
    <property type="match status" value="1"/>
</dbReference>
<accession>A0A4Y2EF70</accession>